<sequence>MERAAADQCASSGKRRVDSSVSGHAGTSDRGHTSAAHLRLFWWACPLIRKDVLAVIEHMLRLPASEVLPFFT</sequence>
<keyword evidence="3" id="KW-1185">Reference proteome</keyword>
<proteinExistence type="predicted"/>
<dbReference type="AlphaFoldDB" id="A0A699YKC3"/>
<organism evidence="2 3">
    <name type="scientific">Haematococcus lacustris</name>
    <name type="common">Green alga</name>
    <name type="synonym">Haematococcus pluvialis</name>
    <dbReference type="NCBI Taxonomy" id="44745"/>
    <lineage>
        <taxon>Eukaryota</taxon>
        <taxon>Viridiplantae</taxon>
        <taxon>Chlorophyta</taxon>
        <taxon>core chlorophytes</taxon>
        <taxon>Chlorophyceae</taxon>
        <taxon>CS clade</taxon>
        <taxon>Chlamydomonadales</taxon>
        <taxon>Haematococcaceae</taxon>
        <taxon>Haematococcus</taxon>
    </lineage>
</organism>
<dbReference type="EMBL" id="BLLF01000158">
    <property type="protein sequence ID" value="GFH08398.1"/>
    <property type="molecule type" value="Genomic_DNA"/>
</dbReference>
<evidence type="ECO:0000313" key="2">
    <source>
        <dbReference type="EMBL" id="GFH08398.1"/>
    </source>
</evidence>
<protein>
    <submittedName>
        <fullName evidence="2">Uncharacterized protein</fullName>
    </submittedName>
</protein>
<name>A0A699YKC3_HAELA</name>
<gene>
    <name evidence="2" type="ORF">HaLaN_03351</name>
</gene>
<evidence type="ECO:0000313" key="3">
    <source>
        <dbReference type="Proteomes" id="UP000485058"/>
    </source>
</evidence>
<accession>A0A699YKC3</accession>
<evidence type="ECO:0000256" key="1">
    <source>
        <dbReference type="SAM" id="MobiDB-lite"/>
    </source>
</evidence>
<reference evidence="2 3" key="1">
    <citation type="submission" date="2020-02" db="EMBL/GenBank/DDBJ databases">
        <title>Draft genome sequence of Haematococcus lacustris strain NIES-144.</title>
        <authorList>
            <person name="Morimoto D."/>
            <person name="Nakagawa S."/>
            <person name="Yoshida T."/>
            <person name="Sawayama S."/>
        </authorList>
    </citation>
    <scope>NUCLEOTIDE SEQUENCE [LARGE SCALE GENOMIC DNA]</scope>
    <source>
        <strain evidence="2 3">NIES-144</strain>
    </source>
</reference>
<feature type="region of interest" description="Disordered" evidence="1">
    <location>
        <begin position="1"/>
        <end position="33"/>
    </location>
</feature>
<comment type="caution">
    <text evidence="2">The sequence shown here is derived from an EMBL/GenBank/DDBJ whole genome shotgun (WGS) entry which is preliminary data.</text>
</comment>
<dbReference type="Proteomes" id="UP000485058">
    <property type="component" value="Unassembled WGS sequence"/>
</dbReference>